<gene>
    <name evidence="1" type="ordered locus">HCH_00299</name>
</gene>
<evidence type="ECO:0000313" key="1">
    <source>
        <dbReference type="EMBL" id="ABC27211.1"/>
    </source>
</evidence>
<protein>
    <submittedName>
        <fullName evidence="1">Uncharacterized protein conserved in bacteria</fullName>
    </submittedName>
</protein>
<reference evidence="1 2" key="1">
    <citation type="journal article" date="2005" name="Nucleic Acids Res.">
        <title>Genomic blueprint of Hahella chejuensis, a marine microbe producing an algicidal agent.</title>
        <authorList>
            <person name="Jeong H."/>
            <person name="Yim J.H."/>
            <person name="Lee C."/>
            <person name="Choi S.-H."/>
            <person name="Park Y.K."/>
            <person name="Yoon S.H."/>
            <person name="Hur C.-G."/>
            <person name="Kang H.-Y."/>
            <person name="Kim D."/>
            <person name="Lee H.H."/>
            <person name="Park K.H."/>
            <person name="Park S.-H."/>
            <person name="Park H.-S."/>
            <person name="Lee H.K."/>
            <person name="Oh T.K."/>
            <person name="Kim J.F."/>
        </authorList>
    </citation>
    <scope>NUCLEOTIDE SEQUENCE [LARGE SCALE GENOMIC DNA]</scope>
    <source>
        <strain evidence="1 2">KCTC 2396</strain>
    </source>
</reference>
<dbReference type="Pfam" id="PF04340">
    <property type="entry name" value="DUF484"/>
    <property type="match status" value="1"/>
</dbReference>
<dbReference type="Proteomes" id="UP000000238">
    <property type="component" value="Chromosome"/>
</dbReference>
<dbReference type="OrthoDB" id="8525200at2"/>
<dbReference type="KEGG" id="hch:HCH_00299"/>
<dbReference type="STRING" id="349521.HCH_00299"/>
<dbReference type="AlphaFoldDB" id="Q2SQ63"/>
<dbReference type="InterPro" id="IPR007435">
    <property type="entry name" value="DUF484"/>
</dbReference>
<dbReference type="eggNOG" id="COG3159">
    <property type="taxonomic scope" value="Bacteria"/>
</dbReference>
<organism evidence="1 2">
    <name type="scientific">Hahella chejuensis (strain KCTC 2396)</name>
    <dbReference type="NCBI Taxonomy" id="349521"/>
    <lineage>
        <taxon>Bacteria</taxon>
        <taxon>Pseudomonadati</taxon>
        <taxon>Pseudomonadota</taxon>
        <taxon>Gammaproteobacteria</taxon>
        <taxon>Oceanospirillales</taxon>
        <taxon>Hahellaceae</taxon>
        <taxon>Hahella</taxon>
    </lineage>
</organism>
<dbReference type="EMBL" id="CP000155">
    <property type="protein sequence ID" value="ABC27211.1"/>
    <property type="molecule type" value="Genomic_DNA"/>
</dbReference>
<accession>Q2SQ63</accession>
<evidence type="ECO:0000313" key="2">
    <source>
        <dbReference type="Proteomes" id="UP000000238"/>
    </source>
</evidence>
<name>Q2SQ63_HAHCH</name>
<dbReference type="PANTHER" id="PTHR38765:SF1">
    <property type="entry name" value="DUF484 DOMAIN-CONTAINING PROTEIN"/>
    <property type="match status" value="1"/>
</dbReference>
<proteinExistence type="predicted"/>
<dbReference type="InterPro" id="IPR029016">
    <property type="entry name" value="GAF-like_dom_sf"/>
</dbReference>
<dbReference type="PANTHER" id="PTHR38765">
    <property type="entry name" value="DUF484 DOMAIN-CONTAINING PROTEIN"/>
    <property type="match status" value="1"/>
</dbReference>
<sequence length="243" mass="27621">MNNQAKRSDENPALTAEAVVAYLREHPNFFVEHEELLNEIRLPHRSGAAISLVERQISLFREQRDHYERQLYDLIDTARQNDRFFEKSKRLLMNLLEARSLDEVVIVLEDSFTGDFQVDFCSLVLFAEHKDFPISNVSTASLMECSDALGEELLNSVKAVCGNLEARQLQVLFPHNHADIASCAVIPLRYGDLLGMLSIGSRNERYFNTGMGSLFLSYISESLSRMLPPLLAKEGRGDEHFPD</sequence>
<dbReference type="RefSeq" id="WP_011394288.1">
    <property type="nucleotide sequence ID" value="NC_007645.1"/>
</dbReference>
<dbReference type="Gene3D" id="3.30.450.40">
    <property type="match status" value="1"/>
</dbReference>
<keyword evidence="2" id="KW-1185">Reference proteome</keyword>
<dbReference type="HOGENOM" id="CLU_073320_1_1_6"/>